<name>A0A098VZ03_9MICR</name>
<proteinExistence type="predicted"/>
<keyword evidence="1" id="KW-0812">Transmembrane</keyword>
<dbReference type="VEuPathDB" id="MicrosporidiaDB:DI09_120p20"/>
<dbReference type="RefSeq" id="XP_013239387.1">
    <property type="nucleotide sequence ID" value="XM_013383933.1"/>
</dbReference>
<dbReference type="Proteomes" id="UP000029725">
    <property type="component" value="Unassembled WGS sequence"/>
</dbReference>
<keyword evidence="1" id="KW-1133">Transmembrane helix</keyword>
<evidence type="ECO:0000313" key="3">
    <source>
        <dbReference type="Proteomes" id="UP000029725"/>
    </source>
</evidence>
<evidence type="ECO:0000256" key="1">
    <source>
        <dbReference type="SAM" id="Phobius"/>
    </source>
</evidence>
<dbReference type="EMBL" id="JMKJ01000023">
    <property type="protein sequence ID" value="KGG52951.1"/>
    <property type="molecule type" value="Genomic_DNA"/>
</dbReference>
<sequence>MQSDHLKFDLVIYHEKAMECFSFGLTELEQIILRNIIEIKHLELEYVVVIQISKFQSRAQLDSFLNLYQKGLLFILMLTAMAINVIAYEIKNIEPGLGCVTWAFKRQLFNWAS</sequence>
<organism evidence="2 3">
    <name type="scientific">Mitosporidium daphniae</name>
    <dbReference type="NCBI Taxonomy" id="1485682"/>
    <lineage>
        <taxon>Eukaryota</taxon>
        <taxon>Fungi</taxon>
        <taxon>Fungi incertae sedis</taxon>
        <taxon>Microsporidia</taxon>
        <taxon>Mitosporidium</taxon>
    </lineage>
</organism>
<keyword evidence="3" id="KW-1185">Reference proteome</keyword>
<feature type="transmembrane region" description="Helical" evidence="1">
    <location>
        <begin position="71"/>
        <end position="88"/>
    </location>
</feature>
<accession>A0A098VZ03</accession>
<dbReference type="GeneID" id="25258160"/>
<dbReference type="HOGENOM" id="CLU_2134114_0_0_1"/>
<gene>
    <name evidence="2" type="ORF">DI09_120p20</name>
</gene>
<comment type="caution">
    <text evidence="2">The sequence shown here is derived from an EMBL/GenBank/DDBJ whole genome shotgun (WGS) entry which is preliminary data.</text>
</comment>
<evidence type="ECO:0000313" key="2">
    <source>
        <dbReference type="EMBL" id="KGG52951.1"/>
    </source>
</evidence>
<keyword evidence="1" id="KW-0472">Membrane</keyword>
<reference evidence="2 3" key="1">
    <citation type="submission" date="2014-04" db="EMBL/GenBank/DDBJ databases">
        <title>A new species of microsporidia sheds light on the evolution of extreme parasitism.</title>
        <authorList>
            <person name="Haag K.L."/>
            <person name="James T.Y."/>
            <person name="Larsson R."/>
            <person name="Schaer T.M."/>
            <person name="Refardt D."/>
            <person name="Pombert J.-F."/>
            <person name="Ebert D."/>
        </authorList>
    </citation>
    <scope>NUCLEOTIDE SEQUENCE [LARGE SCALE GENOMIC DNA]</scope>
    <source>
        <strain evidence="2 3">UGP3</strain>
        <tissue evidence="2">Spores</tissue>
    </source>
</reference>
<protein>
    <submittedName>
        <fullName evidence="2">Uncharacterized protein</fullName>
    </submittedName>
</protein>
<dbReference type="AlphaFoldDB" id="A0A098VZ03"/>